<dbReference type="SUPFAM" id="SSF143113">
    <property type="entry name" value="NAP-like"/>
    <property type="match status" value="1"/>
</dbReference>
<gene>
    <name evidence="2" type="ORF">I79_012708</name>
</gene>
<dbReference type="Gene3D" id="1.20.5.1500">
    <property type="match status" value="1"/>
</dbReference>
<protein>
    <submittedName>
        <fullName evidence="2">Protein SET</fullName>
    </submittedName>
</protein>
<reference evidence="3" key="1">
    <citation type="journal article" date="2011" name="Nat. Biotechnol.">
        <title>The genomic sequence of the Chinese hamster ovary (CHO)-K1 cell line.</title>
        <authorList>
            <person name="Xu X."/>
            <person name="Nagarajan H."/>
            <person name="Lewis N.E."/>
            <person name="Pan S."/>
            <person name="Cai Z."/>
            <person name="Liu X."/>
            <person name="Chen W."/>
            <person name="Xie M."/>
            <person name="Wang W."/>
            <person name="Hammond S."/>
            <person name="Andersen M.R."/>
            <person name="Neff N."/>
            <person name="Passarelli B."/>
            <person name="Koh W."/>
            <person name="Fan H.C."/>
            <person name="Wang J."/>
            <person name="Gui Y."/>
            <person name="Lee K.H."/>
            <person name="Betenbaugh M.J."/>
            <person name="Quake S.R."/>
            <person name="Famili I."/>
            <person name="Palsson B.O."/>
            <person name="Wang J."/>
        </authorList>
    </citation>
    <scope>NUCLEOTIDE SEQUENCE [LARGE SCALE GENOMIC DNA]</scope>
    <source>
        <strain evidence="3">CHO K1 cell line</strain>
    </source>
</reference>
<evidence type="ECO:0000313" key="3">
    <source>
        <dbReference type="Proteomes" id="UP000001075"/>
    </source>
</evidence>
<proteinExistence type="predicted"/>
<dbReference type="EMBL" id="JH000576">
    <property type="protein sequence ID" value="EGV95930.1"/>
    <property type="molecule type" value="Genomic_DNA"/>
</dbReference>
<feature type="compositionally biased region" description="Acidic residues" evidence="1">
    <location>
        <begin position="81"/>
        <end position="108"/>
    </location>
</feature>
<dbReference type="InterPro" id="IPR037231">
    <property type="entry name" value="NAP-like_sf"/>
</dbReference>
<feature type="region of interest" description="Disordered" evidence="1">
    <location>
        <begin position="79"/>
        <end position="108"/>
    </location>
</feature>
<dbReference type="STRING" id="10029.G3HPJ4"/>
<accession>G3HPJ4</accession>
<feature type="region of interest" description="Disordered" evidence="1">
    <location>
        <begin position="1"/>
        <end position="51"/>
    </location>
</feature>
<dbReference type="InParanoid" id="G3HPJ4"/>
<evidence type="ECO:0000313" key="2">
    <source>
        <dbReference type="EMBL" id="EGV95930.1"/>
    </source>
</evidence>
<name>G3HPJ4_CRIGR</name>
<evidence type="ECO:0000256" key="1">
    <source>
        <dbReference type="SAM" id="MobiDB-lite"/>
    </source>
</evidence>
<sequence>MARKRQSALLPQSKKLKSVPVSKLDDKSASLGLPKGEKEQQEATEHIDKVQSEIDRLNEKAREVINDDIWPNPFQYYLVPDMDDEEGAGEEEDDDDDDDEEEEEEEEE</sequence>
<feature type="compositionally biased region" description="Basic and acidic residues" evidence="1">
    <location>
        <begin position="35"/>
        <end position="51"/>
    </location>
</feature>
<organism evidence="2 3">
    <name type="scientific">Cricetulus griseus</name>
    <name type="common">Chinese hamster</name>
    <name type="synonym">Cricetulus barabensis griseus</name>
    <dbReference type="NCBI Taxonomy" id="10029"/>
    <lineage>
        <taxon>Eukaryota</taxon>
        <taxon>Metazoa</taxon>
        <taxon>Chordata</taxon>
        <taxon>Craniata</taxon>
        <taxon>Vertebrata</taxon>
        <taxon>Euteleostomi</taxon>
        <taxon>Mammalia</taxon>
        <taxon>Eutheria</taxon>
        <taxon>Euarchontoglires</taxon>
        <taxon>Glires</taxon>
        <taxon>Rodentia</taxon>
        <taxon>Myomorpha</taxon>
        <taxon>Muroidea</taxon>
        <taxon>Cricetidae</taxon>
        <taxon>Cricetinae</taxon>
        <taxon>Cricetulus</taxon>
    </lineage>
</organism>
<dbReference type="AlphaFoldDB" id="G3HPJ4"/>
<dbReference type="Proteomes" id="UP000001075">
    <property type="component" value="Unassembled WGS sequence"/>
</dbReference>